<evidence type="ECO:0000313" key="4">
    <source>
        <dbReference type="Proteomes" id="UP000054270"/>
    </source>
</evidence>
<sequence length="250" mass="28229">MDAPSFAIRPYAADDKKLALFMISKANFQSLAVANNKTYAHPLTIAVWLGLTSIFIQSMSWWPSGELGWIGYLKPFPAIASMAVPILFAVDWINRPYFEDLTQEILRFGDLKDIDKYYSKNPASGFWIIDSGQVFVGLIAIDATQPTTKLPKGETRGPRTAVIRHFHVEEAYHTTGIQDDLLKCAVDHAFNNDPKLERIEASDSPLVSYLRPSLRSAGFELDHHTKSIGILRWKLGKRYLERSKWAQGTK</sequence>
<dbReference type="OMA" id="DARIRPC"/>
<dbReference type="Proteomes" id="UP000054270">
    <property type="component" value="Unassembled WGS sequence"/>
</dbReference>
<keyword evidence="1" id="KW-0808">Transferase</keyword>
<gene>
    <name evidence="3" type="ORF">HYPSUDRAFT_127856</name>
</gene>
<dbReference type="PANTHER" id="PTHR13947:SF37">
    <property type="entry name" value="LD18367P"/>
    <property type="match status" value="1"/>
</dbReference>
<keyword evidence="4" id="KW-1185">Reference proteome</keyword>
<dbReference type="InterPro" id="IPR016181">
    <property type="entry name" value="Acyl_CoA_acyltransferase"/>
</dbReference>
<dbReference type="GO" id="GO:0008080">
    <property type="term" value="F:N-acetyltransferase activity"/>
    <property type="evidence" value="ECO:0007669"/>
    <property type="project" value="InterPro"/>
</dbReference>
<dbReference type="Gene3D" id="3.40.630.30">
    <property type="match status" value="1"/>
</dbReference>
<evidence type="ECO:0000313" key="3">
    <source>
        <dbReference type="EMBL" id="KJA29190.1"/>
    </source>
</evidence>
<reference evidence="4" key="1">
    <citation type="submission" date="2014-04" db="EMBL/GenBank/DDBJ databases">
        <title>Evolutionary Origins and Diversification of the Mycorrhizal Mutualists.</title>
        <authorList>
            <consortium name="DOE Joint Genome Institute"/>
            <consortium name="Mycorrhizal Genomics Consortium"/>
            <person name="Kohler A."/>
            <person name="Kuo A."/>
            <person name="Nagy L.G."/>
            <person name="Floudas D."/>
            <person name="Copeland A."/>
            <person name="Barry K.W."/>
            <person name="Cichocki N."/>
            <person name="Veneault-Fourrey C."/>
            <person name="LaButti K."/>
            <person name="Lindquist E.A."/>
            <person name="Lipzen A."/>
            <person name="Lundell T."/>
            <person name="Morin E."/>
            <person name="Murat C."/>
            <person name="Riley R."/>
            <person name="Ohm R."/>
            <person name="Sun H."/>
            <person name="Tunlid A."/>
            <person name="Henrissat B."/>
            <person name="Grigoriev I.V."/>
            <person name="Hibbett D.S."/>
            <person name="Martin F."/>
        </authorList>
    </citation>
    <scope>NUCLEOTIDE SEQUENCE [LARGE SCALE GENOMIC DNA]</scope>
    <source>
        <strain evidence="4">FD-334 SS-4</strain>
    </source>
</reference>
<dbReference type="InterPro" id="IPR000182">
    <property type="entry name" value="GNAT_dom"/>
</dbReference>
<dbReference type="EMBL" id="KN817519">
    <property type="protein sequence ID" value="KJA29190.1"/>
    <property type="molecule type" value="Genomic_DNA"/>
</dbReference>
<dbReference type="SUPFAM" id="SSF55729">
    <property type="entry name" value="Acyl-CoA N-acyltransferases (Nat)"/>
    <property type="match status" value="1"/>
</dbReference>
<evidence type="ECO:0000256" key="1">
    <source>
        <dbReference type="ARBA" id="ARBA00022679"/>
    </source>
</evidence>
<dbReference type="PROSITE" id="PS51186">
    <property type="entry name" value="GNAT"/>
    <property type="match status" value="1"/>
</dbReference>
<protein>
    <recommendedName>
        <fullName evidence="2">N-acetyltransferase domain-containing protein</fullName>
    </recommendedName>
</protein>
<accession>A0A0D2QC68</accession>
<dbReference type="AlphaFoldDB" id="A0A0D2QC68"/>
<dbReference type="PANTHER" id="PTHR13947">
    <property type="entry name" value="GNAT FAMILY N-ACETYLTRANSFERASE"/>
    <property type="match status" value="1"/>
</dbReference>
<dbReference type="InterPro" id="IPR050769">
    <property type="entry name" value="NAT_camello-type"/>
</dbReference>
<dbReference type="OrthoDB" id="2564232at2759"/>
<evidence type="ECO:0000259" key="2">
    <source>
        <dbReference type="PROSITE" id="PS51186"/>
    </source>
</evidence>
<feature type="domain" description="N-acetyltransferase" evidence="2">
    <location>
        <begin position="85"/>
        <end position="236"/>
    </location>
</feature>
<organism evidence="3 4">
    <name type="scientific">Hypholoma sublateritium (strain FD-334 SS-4)</name>
    <dbReference type="NCBI Taxonomy" id="945553"/>
    <lineage>
        <taxon>Eukaryota</taxon>
        <taxon>Fungi</taxon>
        <taxon>Dikarya</taxon>
        <taxon>Basidiomycota</taxon>
        <taxon>Agaricomycotina</taxon>
        <taxon>Agaricomycetes</taxon>
        <taxon>Agaricomycetidae</taxon>
        <taxon>Agaricales</taxon>
        <taxon>Agaricineae</taxon>
        <taxon>Strophariaceae</taxon>
        <taxon>Hypholoma</taxon>
    </lineage>
</organism>
<name>A0A0D2QC68_HYPSF</name>
<proteinExistence type="predicted"/>